<keyword evidence="4" id="KW-0808">Transferase</keyword>
<keyword evidence="5" id="KW-0547">Nucleotide-binding</keyword>
<evidence type="ECO:0000256" key="4">
    <source>
        <dbReference type="ARBA" id="ARBA00022679"/>
    </source>
</evidence>
<sequence>MASTSLPVPRRFVRTAVRSLFLAALALLWVLDAVSSLVIHRPEQHGFAPQLLSGAAVAVLLTAERLGPLRLRALLAVLVSGACTLLMLASQVGAAPLGFPEPLSADGPNPLSAVIDWRGSPGVLELVVLVLTVHLVAHRVAPARTALLLSIALLLVTAALPLRRFGPSVGGLAFSFLCGVVALAAAGFGAYLRIVEERRNSLMERARHAERLELARDLHDFVAHHITGIVVQAQAARTVGATAPERVGPILDTIEQAGLETLDSMRRLVTVLRTPRPDATAAGASPDAPEAIAAAVEAFRRSGTGPRVDLEITSAARAAPLSPEAAGAAHRVVVEALTNVRRHAPGTAGARVDVTTGPQGLLVEVRNAAAPGAAGPRRSAAALRDGRGGYGLVGLRERVEAAGGALDAGPLPDGSWQVSARLPLRSRAVPGGAAGGARLEP</sequence>
<dbReference type="GO" id="GO:0005524">
    <property type="term" value="F:ATP binding"/>
    <property type="evidence" value="ECO:0007669"/>
    <property type="project" value="UniProtKB-KW"/>
</dbReference>
<evidence type="ECO:0000256" key="6">
    <source>
        <dbReference type="ARBA" id="ARBA00022777"/>
    </source>
</evidence>
<dbReference type="Gene3D" id="1.20.5.1930">
    <property type="match status" value="1"/>
</dbReference>
<dbReference type="Pfam" id="PF07730">
    <property type="entry name" value="HisKA_3"/>
    <property type="match status" value="1"/>
</dbReference>
<evidence type="ECO:0000313" key="11">
    <source>
        <dbReference type="EMBL" id="OIV37144.1"/>
    </source>
</evidence>
<keyword evidence="9" id="KW-0812">Transmembrane</keyword>
<name>A0A1J7C6F5_9ACTN</name>
<evidence type="ECO:0000259" key="10">
    <source>
        <dbReference type="Pfam" id="PF07730"/>
    </source>
</evidence>
<feature type="transmembrane region" description="Helical" evidence="9">
    <location>
        <begin position="46"/>
        <end position="63"/>
    </location>
</feature>
<accession>A0A1J7C6F5</accession>
<dbReference type="Proteomes" id="UP000243342">
    <property type="component" value="Unassembled WGS sequence"/>
</dbReference>
<dbReference type="Gene3D" id="3.30.565.10">
    <property type="entry name" value="Histidine kinase-like ATPase, C-terminal domain"/>
    <property type="match status" value="1"/>
</dbReference>
<dbReference type="GO" id="GO:0046983">
    <property type="term" value="F:protein dimerization activity"/>
    <property type="evidence" value="ECO:0007669"/>
    <property type="project" value="InterPro"/>
</dbReference>
<dbReference type="PANTHER" id="PTHR24421:SF10">
    <property type="entry name" value="NITRATE_NITRITE SENSOR PROTEIN NARQ"/>
    <property type="match status" value="1"/>
</dbReference>
<evidence type="ECO:0000256" key="2">
    <source>
        <dbReference type="ARBA" id="ARBA00012438"/>
    </source>
</evidence>
<protein>
    <recommendedName>
        <fullName evidence="2">histidine kinase</fullName>
        <ecNumber evidence="2">2.7.13.3</ecNumber>
    </recommendedName>
</protein>
<proteinExistence type="predicted"/>
<feature type="transmembrane region" description="Helical" evidence="9">
    <location>
        <begin position="119"/>
        <end position="137"/>
    </location>
</feature>
<dbReference type="EMBL" id="MLCF01000062">
    <property type="protein sequence ID" value="OIV37144.1"/>
    <property type="molecule type" value="Genomic_DNA"/>
</dbReference>
<evidence type="ECO:0000256" key="7">
    <source>
        <dbReference type="ARBA" id="ARBA00022840"/>
    </source>
</evidence>
<dbReference type="RefSeq" id="WP_071656878.1">
    <property type="nucleotide sequence ID" value="NZ_MLCF01000062.1"/>
</dbReference>
<organism evidence="11 12">
    <name type="scientific">Mangrovactinospora gilvigrisea</name>
    <dbReference type="NCBI Taxonomy" id="1428644"/>
    <lineage>
        <taxon>Bacteria</taxon>
        <taxon>Bacillati</taxon>
        <taxon>Actinomycetota</taxon>
        <taxon>Actinomycetes</taxon>
        <taxon>Kitasatosporales</taxon>
        <taxon>Streptomycetaceae</taxon>
        <taxon>Mangrovactinospora</taxon>
    </lineage>
</organism>
<comment type="caution">
    <text evidence="11">The sequence shown here is derived from an EMBL/GenBank/DDBJ whole genome shotgun (WGS) entry which is preliminary data.</text>
</comment>
<dbReference type="PANTHER" id="PTHR24421">
    <property type="entry name" value="NITRATE/NITRITE SENSOR PROTEIN NARX-RELATED"/>
    <property type="match status" value="1"/>
</dbReference>
<dbReference type="SUPFAM" id="SSF55874">
    <property type="entry name" value="ATPase domain of HSP90 chaperone/DNA topoisomerase II/histidine kinase"/>
    <property type="match status" value="1"/>
</dbReference>
<dbReference type="AlphaFoldDB" id="A0A1J7C6F5"/>
<evidence type="ECO:0000256" key="3">
    <source>
        <dbReference type="ARBA" id="ARBA00022553"/>
    </source>
</evidence>
<dbReference type="GO" id="GO:0016020">
    <property type="term" value="C:membrane"/>
    <property type="evidence" value="ECO:0007669"/>
    <property type="project" value="InterPro"/>
</dbReference>
<gene>
    <name evidence="11" type="ORF">BIV57_12500</name>
</gene>
<evidence type="ECO:0000313" key="12">
    <source>
        <dbReference type="Proteomes" id="UP000243342"/>
    </source>
</evidence>
<evidence type="ECO:0000256" key="8">
    <source>
        <dbReference type="ARBA" id="ARBA00023012"/>
    </source>
</evidence>
<dbReference type="InterPro" id="IPR011712">
    <property type="entry name" value="Sig_transdc_His_kin_sub3_dim/P"/>
</dbReference>
<dbReference type="InterPro" id="IPR036890">
    <property type="entry name" value="HATPase_C_sf"/>
</dbReference>
<dbReference type="GO" id="GO:0000155">
    <property type="term" value="F:phosphorelay sensor kinase activity"/>
    <property type="evidence" value="ECO:0007669"/>
    <property type="project" value="InterPro"/>
</dbReference>
<keyword evidence="9" id="KW-1133">Transmembrane helix</keyword>
<keyword evidence="8" id="KW-0902">Two-component regulatory system</keyword>
<dbReference type="EC" id="2.7.13.3" evidence="2"/>
<feature type="transmembrane region" description="Helical" evidence="9">
    <location>
        <begin position="75"/>
        <end position="99"/>
    </location>
</feature>
<evidence type="ECO:0000256" key="1">
    <source>
        <dbReference type="ARBA" id="ARBA00000085"/>
    </source>
</evidence>
<dbReference type="OrthoDB" id="227596at2"/>
<feature type="transmembrane region" description="Helical" evidence="9">
    <location>
        <begin position="172"/>
        <end position="195"/>
    </location>
</feature>
<keyword evidence="9" id="KW-0472">Membrane</keyword>
<keyword evidence="3" id="KW-0597">Phosphoprotein</keyword>
<dbReference type="InterPro" id="IPR050482">
    <property type="entry name" value="Sensor_HK_TwoCompSys"/>
</dbReference>
<dbReference type="STRING" id="1428644.BIV57_12500"/>
<feature type="transmembrane region" description="Helical" evidence="9">
    <location>
        <begin position="146"/>
        <end position="166"/>
    </location>
</feature>
<keyword evidence="12" id="KW-1185">Reference proteome</keyword>
<evidence type="ECO:0000256" key="5">
    <source>
        <dbReference type="ARBA" id="ARBA00022741"/>
    </source>
</evidence>
<reference evidence="11 12" key="1">
    <citation type="submission" date="2016-10" db="EMBL/GenBank/DDBJ databases">
        <title>Genome sequence of Streptomyces gilvigriseus MUSC 26.</title>
        <authorList>
            <person name="Lee L.-H."/>
            <person name="Ser H.-L."/>
        </authorList>
    </citation>
    <scope>NUCLEOTIDE SEQUENCE [LARGE SCALE GENOMIC DNA]</scope>
    <source>
        <strain evidence="11 12">MUSC 26</strain>
    </source>
</reference>
<keyword evidence="7" id="KW-0067">ATP-binding</keyword>
<evidence type="ECO:0000256" key="9">
    <source>
        <dbReference type="SAM" id="Phobius"/>
    </source>
</evidence>
<keyword evidence="6" id="KW-0418">Kinase</keyword>
<dbReference type="CDD" id="cd16917">
    <property type="entry name" value="HATPase_UhpB-NarQ-NarX-like"/>
    <property type="match status" value="1"/>
</dbReference>
<comment type="catalytic activity">
    <reaction evidence="1">
        <text>ATP + protein L-histidine = ADP + protein N-phospho-L-histidine.</text>
        <dbReference type="EC" id="2.7.13.3"/>
    </reaction>
</comment>
<feature type="domain" description="Signal transduction histidine kinase subgroup 3 dimerisation and phosphoacceptor" evidence="10">
    <location>
        <begin position="210"/>
        <end position="275"/>
    </location>
</feature>